<dbReference type="InterPro" id="IPR058031">
    <property type="entry name" value="AAA_lid_NorR"/>
</dbReference>
<evidence type="ECO:0000256" key="2">
    <source>
        <dbReference type="ARBA" id="ARBA00022840"/>
    </source>
</evidence>
<protein>
    <submittedName>
        <fullName evidence="8">Sigma-54 dependent transcriptional regulator</fullName>
    </submittedName>
</protein>
<gene>
    <name evidence="8" type="ORF">KJ970_16740</name>
</gene>
<feature type="domain" description="Sigma-54 factor interaction" evidence="7">
    <location>
        <begin position="16"/>
        <end position="245"/>
    </location>
</feature>
<evidence type="ECO:0000256" key="5">
    <source>
        <dbReference type="ARBA" id="ARBA00023159"/>
    </source>
</evidence>
<keyword evidence="6" id="KW-0804">Transcription</keyword>
<evidence type="ECO:0000313" key="8">
    <source>
        <dbReference type="EMBL" id="MBU2692563.1"/>
    </source>
</evidence>
<evidence type="ECO:0000256" key="6">
    <source>
        <dbReference type="ARBA" id="ARBA00023163"/>
    </source>
</evidence>
<dbReference type="InterPro" id="IPR002078">
    <property type="entry name" value="Sigma_54_int"/>
</dbReference>
<keyword evidence="5" id="KW-0010">Activator</keyword>
<dbReference type="FunFam" id="1.10.8.60:FF:000014">
    <property type="entry name" value="DNA-binding transcriptional regulator NtrC"/>
    <property type="match status" value="1"/>
</dbReference>
<dbReference type="InterPro" id="IPR025662">
    <property type="entry name" value="Sigma_54_int_dom_ATP-bd_1"/>
</dbReference>
<dbReference type="InterPro" id="IPR003593">
    <property type="entry name" value="AAA+_ATPase"/>
</dbReference>
<dbReference type="InterPro" id="IPR002197">
    <property type="entry name" value="HTH_Fis"/>
</dbReference>
<keyword evidence="3" id="KW-0805">Transcription regulation</keyword>
<dbReference type="Proteomes" id="UP000777784">
    <property type="component" value="Unassembled WGS sequence"/>
</dbReference>
<dbReference type="Gene3D" id="3.40.50.300">
    <property type="entry name" value="P-loop containing nucleotide triphosphate hydrolases"/>
    <property type="match status" value="1"/>
</dbReference>
<dbReference type="PANTHER" id="PTHR32071">
    <property type="entry name" value="TRANSCRIPTIONAL REGULATORY PROTEIN"/>
    <property type="match status" value="1"/>
</dbReference>
<keyword evidence="2" id="KW-0067">ATP-binding</keyword>
<dbReference type="PRINTS" id="PR01590">
    <property type="entry name" value="HTHFIS"/>
</dbReference>
<dbReference type="InterPro" id="IPR027417">
    <property type="entry name" value="P-loop_NTPase"/>
</dbReference>
<organism evidence="8 9">
    <name type="scientific">Eiseniibacteriota bacterium</name>
    <dbReference type="NCBI Taxonomy" id="2212470"/>
    <lineage>
        <taxon>Bacteria</taxon>
        <taxon>Candidatus Eiseniibacteriota</taxon>
    </lineage>
</organism>
<evidence type="ECO:0000259" key="7">
    <source>
        <dbReference type="PROSITE" id="PS50045"/>
    </source>
</evidence>
<dbReference type="Gene3D" id="1.10.8.60">
    <property type="match status" value="1"/>
</dbReference>
<dbReference type="GO" id="GO:0005524">
    <property type="term" value="F:ATP binding"/>
    <property type="evidence" value="ECO:0007669"/>
    <property type="project" value="UniProtKB-KW"/>
</dbReference>
<proteinExistence type="predicted"/>
<dbReference type="SUPFAM" id="SSF52540">
    <property type="entry name" value="P-loop containing nucleoside triphosphate hydrolases"/>
    <property type="match status" value="1"/>
</dbReference>
<dbReference type="PROSITE" id="PS00688">
    <property type="entry name" value="SIGMA54_INTERACT_3"/>
    <property type="match status" value="1"/>
</dbReference>
<evidence type="ECO:0000313" key="9">
    <source>
        <dbReference type="Proteomes" id="UP000777784"/>
    </source>
</evidence>
<evidence type="ECO:0000256" key="4">
    <source>
        <dbReference type="ARBA" id="ARBA00023125"/>
    </source>
</evidence>
<evidence type="ECO:0000256" key="1">
    <source>
        <dbReference type="ARBA" id="ARBA00022741"/>
    </source>
</evidence>
<dbReference type="Gene3D" id="1.10.10.60">
    <property type="entry name" value="Homeodomain-like"/>
    <property type="match status" value="1"/>
</dbReference>
<keyword evidence="4" id="KW-0238">DNA-binding</keyword>
<dbReference type="PROSITE" id="PS50045">
    <property type="entry name" value="SIGMA54_INTERACT_4"/>
    <property type="match status" value="1"/>
</dbReference>
<dbReference type="GO" id="GO:0043565">
    <property type="term" value="F:sequence-specific DNA binding"/>
    <property type="evidence" value="ECO:0007669"/>
    <property type="project" value="InterPro"/>
</dbReference>
<dbReference type="EMBL" id="JAHJDP010000095">
    <property type="protein sequence ID" value="MBU2692563.1"/>
    <property type="molecule type" value="Genomic_DNA"/>
</dbReference>
<name>A0A948RZL3_UNCEI</name>
<dbReference type="GO" id="GO:0006355">
    <property type="term" value="P:regulation of DNA-templated transcription"/>
    <property type="evidence" value="ECO:0007669"/>
    <property type="project" value="InterPro"/>
</dbReference>
<dbReference type="Pfam" id="PF02954">
    <property type="entry name" value="HTH_8"/>
    <property type="match status" value="1"/>
</dbReference>
<sequence length="329" mass="37352">MRGDSDSASDTVSEYVVGASHAMRKILHLVDRIAPTESPILVTGESGTGKEKIARVIHYQSRRSRGPFVPVNTGAIPDALFESELFGHVRGAFTDAYREKKGLFLLADGGTLFLDEIGEMSPPSQVKLLRVLQDRMVRPVGSEDSFRVDARIITATNKDLRREMEEGRFREDLFYRLNVLRLHIPALRERREDIPYLARYFLERMAREQNREVPRLSDPAWGYLMHYTWPGNVRELENAMERGLAISNGDVIMPQDLPPEITERGLPRLGAGQHEGYPETLSLEDVEALHIQKVLRKMAGNLGKTADSLGISRTTLWRKMKQYNLDVPK</sequence>
<accession>A0A948RZL3</accession>
<dbReference type="InterPro" id="IPR025943">
    <property type="entry name" value="Sigma_54_int_dom_ATP-bd_2"/>
</dbReference>
<dbReference type="PROSITE" id="PS00676">
    <property type="entry name" value="SIGMA54_INTERACT_2"/>
    <property type="match status" value="1"/>
</dbReference>
<reference evidence="8" key="1">
    <citation type="submission" date="2021-05" db="EMBL/GenBank/DDBJ databases">
        <title>Energy efficiency and biological interactions define the core microbiome of deep oligotrophic groundwater.</title>
        <authorList>
            <person name="Mehrshad M."/>
            <person name="Lopez-Fernandez M."/>
            <person name="Bell E."/>
            <person name="Bernier-Latmani R."/>
            <person name="Bertilsson S."/>
            <person name="Dopson M."/>
        </authorList>
    </citation>
    <scope>NUCLEOTIDE SEQUENCE</scope>
    <source>
        <strain evidence="8">Modern_marine.mb.64</strain>
    </source>
</reference>
<dbReference type="CDD" id="cd00009">
    <property type="entry name" value="AAA"/>
    <property type="match status" value="1"/>
</dbReference>
<dbReference type="FunFam" id="3.40.50.300:FF:000006">
    <property type="entry name" value="DNA-binding transcriptional regulator NtrC"/>
    <property type="match status" value="1"/>
</dbReference>
<dbReference type="Pfam" id="PF25601">
    <property type="entry name" value="AAA_lid_14"/>
    <property type="match status" value="1"/>
</dbReference>
<dbReference type="InterPro" id="IPR009057">
    <property type="entry name" value="Homeodomain-like_sf"/>
</dbReference>
<dbReference type="PROSITE" id="PS00675">
    <property type="entry name" value="SIGMA54_INTERACT_1"/>
    <property type="match status" value="1"/>
</dbReference>
<dbReference type="SUPFAM" id="SSF46689">
    <property type="entry name" value="Homeodomain-like"/>
    <property type="match status" value="1"/>
</dbReference>
<dbReference type="AlphaFoldDB" id="A0A948RZL3"/>
<dbReference type="Pfam" id="PF00158">
    <property type="entry name" value="Sigma54_activat"/>
    <property type="match status" value="1"/>
</dbReference>
<dbReference type="InterPro" id="IPR025944">
    <property type="entry name" value="Sigma_54_int_dom_CS"/>
</dbReference>
<evidence type="ECO:0000256" key="3">
    <source>
        <dbReference type="ARBA" id="ARBA00023015"/>
    </source>
</evidence>
<dbReference type="SMART" id="SM00382">
    <property type="entry name" value="AAA"/>
    <property type="match status" value="1"/>
</dbReference>
<comment type="caution">
    <text evidence="8">The sequence shown here is derived from an EMBL/GenBank/DDBJ whole genome shotgun (WGS) entry which is preliminary data.</text>
</comment>
<keyword evidence="1" id="KW-0547">Nucleotide-binding</keyword>